<dbReference type="EMBL" id="JAGSOV010000102">
    <property type="protein sequence ID" value="MCO1661010.1"/>
    <property type="molecule type" value="Genomic_DNA"/>
</dbReference>
<dbReference type="PROSITE" id="PS51476">
    <property type="entry name" value="PROTEASOME_BETA_2"/>
    <property type="match status" value="1"/>
</dbReference>
<evidence type="ECO:0000256" key="8">
    <source>
        <dbReference type="ARBA" id="ARBA00023145"/>
    </source>
</evidence>
<dbReference type="NCBIfam" id="TIGR03690">
    <property type="entry name" value="20S_bact_beta"/>
    <property type="match status" value="1"/>
</dbReference>
<evidence type="ECO:0000256" key="2">
    <source>
        <dbReference type="ARBA" id="ARBA00022490"/>
    </source>
</evidence>
<keyword evidence="5 10" id="KW-0378">Hydrolase</keyword>
<dbReference type="Pfam" id="PF00227">
    <property type="entry name" value="Proteasome"/>
    <property type="match status" value="1"/>
</dbReference>
<accession>A0ABT1ADM7</accession>
<protein>
    <recommendedName>
        <fullName evidence="9">Proteasome subunit beta</fullName>
        <ecNumber evidence="9">3.4.25.1</ecNumber>
    </recommendedName>
</protein>
<evidence type="ECO:0000256" key="3">
    <source>
        <dbReference type="ARBA" id="ARBA00022670"/>
    </source>
</evidence>
<dbReference type="Gene3D" id="3.60.20.10">
    <property type="entry name" value="Glutamine Phosphoribosylpyrophosphate, subunit 1, domain 1"/>
    <property type="match status" value="1"/>
</dbReference>
<sequence length="236" mass="24492">MSPLDTHGTTIVALTFAGGVVVAGDRRATSGNVIARHDLEKVVVVDDTTAAGYAGAVGPAMQMLRLFAAEVEQYEKIEGTPISFPGKANRLAAMLRDSLPMAMQGFEALPLLVGVDPDEPDPARAGRIVTFDVSGNIVPDSTGYESIGSGSPYAKSALKKRYSRDADRAGAVRAAVEALYDAADDDSATGGPDLVRRIFPVVVTVTAAEGAVRVPPEEVEAVARQVVEARAATPGG</sequence>
<dbReference type="InterPro" id="IPR023333">
    <property type="entry name" value="Proteasome_suB-type"/>
</dbReference>
<keyword evidence="7 10" id="KW-0647">Proteasome</keyword>
<evidence type="ECO:0000256" key="9">
    <source>
        <dbReference type="NCBIfam" id="TIGR03690"/>
    </source>
</evidence>
<keyword evidence="6" id="KW-0068">Autocatalytic cleavage</keyword>
<comment type="caution">
    <text evidence="10">The sequence shown here is derived from an EMBL/GenBank/DDBJ whole genome shotgun (WGS) entry which is preliminary data.</text>
</comment>
<comment type="catalytic activity">
    <reaction evidence="1">
        <text>Cleavage of peptide bonds with very broad specificity.</text>
        <dbReference type="EC" id="3.4.25.1"/>
    </reaction>
</comment>
<dbReference type="PANTHER" id="PTHR32194:SF0">
    <property type="entry name" value="ATP-DEPENDENT PROTEASE SUBUNIT HSLV"/>
    <property type="match status" value="1"/>
</dbReference>
<evidence type="ECO:0000256" key="1">
    <source>
        <dbReference type="ARBA" id="ARBA00001198"/>
    </source>
</evidence>
<gene>
    <name evidence="10" type="primary">prcB</name>
    <name evidence="10" type="ORF">KDL28_38785</name>
</gene>
<evidence type="ECO:0000256" key="7">
    <source>
        <dbReference type="ARBA" id="ARBA00022942"/>
    </source>
</evidence>
<evidence type="ECO:0000256" key="5">
    <source>
        <dbReference type="ARBA" id="ARBA00022801"/>
    </source>
</evidence>
<keyword evidence="3" id="KW-0645">Protease</keyword>
<dbReference type="InterPro" id="IPR029055">
    <property type="entry name" value="Ntn_hydrolases_N"/>
</dbReference>
<dbReference type="Proteomes" id="UP001165283">
    <property type="component" value="Unassembled WGS sequence"/>
</dbReference>
<dbReference type="EC" id="3.4.25.1" evidence="9"/>
<dbReference type="InterPro" id="IPR001353">
    <property type="entry name" value="Proteasome_sua/b"/>
</dbReference>
<reference evidence="10" key="1">
    <citation type="submission" date="2021-04" db="EMBL/GenBank/DDBJ databases">
        <title>Pseudonocardia sp. nov., isolated from sandy soil of mangrove forest.</title>
        <authorList>
            <person name="Zan Z."/>
            <person name="Huang R."/>
            <person name="Liu W."/>
        </authorList>
    </citation>
    <scope>NUCLEOTIDE SEQUENCE</scope>
    <source>
        <strain evidence="10">S2-4</strain>
    </source>
</reference>
<evidence type="ECO:0000256" key="4">
    <source>
        <dbReference type="ARBA" id="ARBA00022698"/>
    </source>
</evidence>
<dbReference type="GO" id="GO:0000502">
    <property type="term" value="C:proteasome complex"/>
    <property type="evidence" value="ECO:0007669"/>
    <property type="project" value="UniProtKB-KW"/>
</dbReference>
<proteinExistence type="predicted"/>
<name>A0ABT1ADM7_9PSEU</name>
<dbReference type="InterPro" id="IPR022483">
    <property type="entry name" value="PSB_actinobac"/>
</dbReference>
<dbReference type="SUPFAM" id="SSF56235">
    <property type="entry name" value="N-terminal nucleophile aminohydrolases (Ntn hydrolases)"/>
    <property type="match status" value="1"/>
</dbReference>
<keyword evidence="8" id="KW-0865">Zymogen</keyword>
<dbReference type="InterPro" id="IPR000243">
    <property type="entry name" value="Pept_T1A_subB"/>
</dbReference>
<keyword evidence="11" id="KW-1185">Reference proteome</keyword>
<keyword evidence="4" id="KW-0888">Threonine protease</keyword>
<dbReference type="PRINTS" id="PR00141">
    <property type="entry name" value="PROTEASOME"/>
</dbReference>
<dbReference type="CDD" id="cd01906">
    <property type="entry name" value="proteasome_protease_HslV"/>
    <property type="match status" value="1"/>
</dbReference>
<evidence type="ECO:0000313" key="10">
    <source>
        <dbReference type="EMBL" id="MCO1661010.1"/>
    </source>
</evidence>
<dbReference type="PANTHER" id="PTHR32194">
    <property type="entry name" value="METALLOPROTEASE TLDD"/>
    <property type="match status" value="1"/>
</dbReference>
<dbReference type="GO" id="GO:0016787">
    <property type="term" value="F:hydrolase activity"/>
    <property type="evidence" value="ECO:0007669"/>
    <property type="project" value="UniProtKB-KW"/>
</dbReference>
<evidence type="ECO:0000256" key="6">
    <source>
        <dbReference type="ARBA" id="ARBA00022813"/>
    </source>
</evidence>
<keyword evidence="2" id="KW-0963">Cytoplasm</keyword>
<evidence type="ECO:0000313" key="11">
    <source>
        <dbReference type="Proteomes" id="UP001165283"/>
    </source>
</evidence>
<organism evidence="10 11">
    <name type="scientific">Pseudonocardia humida</name>
    <dbReference type="NCBI Taxonomy" id="2800819"/>
    <lineage>
        <taxon>Bacteria</taxon>
        <taxon>Bacillati</taxon>
        <taxon>Actinomycetota</taxon>
        <taxon>Actinomycetes</taxon>
        <taxon>Pseudonocardiales</taxon>
        <taxon>Pseudonocardiaceae</taxon>
        <taxon>Pseudonocardia</taxon>
    </lineage>
</organism>